<dbReference type="GO" id="GO:0061630">
    <property type="term" value="F:ubiquitin protein ligase activity"/>
    <property type="evidence" value="ECO:0007669"/>
    <property type="project" value="UniProtKB-EC"/>
</dbReference>
<dbReference type="SMART" id="SM00647">
    <property type="entry name" value="IBR"/>
    <property type="match status" value="2"/>
</dbReference>
<dbReference type="GO" id="GO:0008270">
    <property type="term" value="F:zinc ion binding"/>
    <property type="evidence" value="ECO:0007669"/>
    <property type="project" value="UniProtKB-KW"/>
</dbReference>
<dbReference type="CDD" id="cd22582">
    <property type="entry name" value="BRcat_RBR_unk"/>
    <property type="match status" value="1"/>
</dbReference>
<feature type="compositionally biased region" description="Basic and acidic residues" evidence="10">
    <location>
        <begin position="195"/>
        <end position="212"/>
    </location>
</feature>
<feature type="domain" description="RING-type" evidence="11">
    <location>
        <begin position="293"/>
        <end position="355"/>
    </location>
</feature>
<dbReference type="SUPFAM" id="SSF57850">
    <property type="entry name" value="RING/U-box"/>
    <property type="match status" value="3"/>
</dbReference>
<gene>
    <name evidence="13" type="ORF">DERYTH_LOCUS20527</name>
</gene>
<dbReference type="PROSITE" id="PS50089">
    <property type="entry name" value="ZF_RING_2"/>
    <property type="match status" value="1"/>
</dbReference>
<evidence type="ECO:0000256" key="1">
    <source>
        <dbReference type="ARBA" id="ARBA00001798"/>
    </source>
</evidence>
<dbReference type="Gene3D" id="3.30.40.10">
    <property type="entry name" value="Zinc/RING finger domain, C3HC4 (zinc finger)"/>
    <property type="match status" value="1"/>
</dbReference>
<dbReference type="PANTHER" id="PTHR11685">
    <property type="entry name" value="RBR FAMILY RING FINGER AND IBR DOMAIN-CONTAINING"/>
    <property type="match status" value="1"/>
</dbReference>
<reference evidence="13" key="1">
    <citation type="submission" date="2021-06" db="EMBL/GenBank/DDBJ databases">
        <authorList>
            <person name="Kallberg Y."/>
            <person name="Tangrot J."/>
            <person name="Rosling A."/>
        </authorList>
    </citation>
    <scope>NUCLEOTIDE SEQUENCE</scope>
    <source>
        <strain evidence="13">MA453B</strain>
    </source>
</reference>
<proteinExistence type="predicted"/>
<evidence type="ECO:0000256" key="10">
    <source>
        <dbReference type="SAM" id="MobiDB-lite"/>
    </source>
</evidence>
<dbReference type="Proteomes" id="UP000789405">
    <property type="component" value="Unassembled WGS sequence"/>
</dbReference>
<keyword evidence="7" id="KW-0833">Ubl conjugation pathway</keyword>
<dbReference type="GO" id="GO:0016567">
    <property type="term" value="P:protein ubiquitination"/>
    <property type="evidence" value="ECO:0007669"/>
    <property type="project" value="InterPro"/>
</dbReference>
<dbReference type="PROSITE" id="PS51873">
    <property type="entry name" value="TRIAD"/>
    <property type="match status" value="1"/>
</dbReference>
<dbReference type="EMBL" id="CAJVPY010024356">
    <property type="protein sequence ID" value="CAG8786557.1"/>
    <property type="molecule type" value="Genomic_DNA"/>
</dbReference>
<dbReference type="PROSITE" id="PS00518">
    <property type="entry name" value="ZF_RING_1"/>
    <property type="match status" value="1"/>
</dbReference>
<dbReference type="InterPro" id="IPR002867">
    <property type="entry name" value="IBR_dom"/>
</dbReference>
<evidence type="ECO:0000313" key="13">
    <source>
        <dbReference type="EMBL" id="CAG8786557.1"/>
    </source>
</evidence>
<dbReference type="AlphaFoldDB" id="A0A9N9JLI2"/>
<keyword evidence="6 9" id="KW-0863">Zinc-finger</keyword>
<protein>
    <recommendedName>
        <fullName evidence="2">RBR-type E3 ubiquitin transferase</fullName>
        <ecNumber evidence="2">2.3.2.31</ecNumber>
    </recommendedName>
</protein>
<evidence type="ECO:0000259" key="12">
    <source>
        <dbReference type="PROSITE" id="PS51873"/>
    </source>
</evidence>
<evidence type="ECO:0000313" key="14">
    <source>
        <dbReference type="Proteomes" id="UP000789405"/>
    </source>
</evidence>
<dbReference type="EC" id="2.3.2.31" evidence="2"/>
<feature type="domain" description="RING-type" evidence="12">
    <location>
        <begin position="289"/>
        <end position="516"/>
    </location>
</feature>
<feature type="non-terminal residue" evidence="13">
    <location>
        <position position="1"/>
    </location>
</feature>
<evidence type="ECO:0000256" key="4">
    <source>
        <dbReference type="ARBA" id="ARBA00022723"/>
    </source>
</evidence>
<evidence type="ECO:0000256" key="7">
    <source>
        <dbReference type="ARBA" id="ARBA00022786"/>
    </source>
</evidence>
<name>A0A9N9JLI2_9GLOM</name>
<dbReference type="CDD" id="cd22584">
    <property type="entry name" value="Rcat_RBR_unk"/>
    <property type="match status" value="1"/>
</dbReference>
<feature type="compositionally biased region" description="Polar residues" evidence="10">
    <location>
        <begin position="160"/>
        <end position="172"/>
    </location>
</feature>
<organism evidence="13 14">
    <name type="scientific">Dentiscutata erythropus</name>
    <dbReference type="NCBI Taxonomy" id="1348616"/>
    <lineage>
        <taxon>Eukaryota</taxon>
        <taxon>Fungi</taxon>
        <taxon>Fungi incertae sedis</taxon>
        <taxon>Mucoromycota</taxon>
        <taxon>Glomeromycotina</taxon>
        <taxon>Glomeromycetes</taxon>
        <taxon>Diversisporales</taxon>
        <taxon>Gigasporaceae</taxon>
        <taxon>Dentiscutata</taxon>
    </lineage>
</organism>
<accession>A0A9N9JLI2</accession>
<evidence type="ECO:0000256" key="3">
    <source>
        <dbReference type="ARBA" id="ARBA00022679"/>
    </source>
</evidence>
<evidence type="ECO:0000256" key="8">
    <source>
        <dbReference type="ARBA" id="ARBA00022833"/>
    </source>
</evidence>
<feature type="region of interest" description="Disordered" evidence="10">
    <location>
        <begin position="96"/>
        <end position="232"/>
    </location>
</feature>
<dbReference type="Pfam" id="PF22191">
    <property type="entry name" value="IBR_1"/>
    <property type="match status" value="1"/>
</dbReference>
<dbReference type="Pfam" id="PF01485">
    <property type="entry name" value="IBR"/>
    <property type="match status" value="1"/>
</dbReference>
<sequence length="551" mass="64314">RDKEYAEELQLREAIEATKLMPKSKSKRTYDDDNDEENEIGSLFGNTTISDLYSFQASQLISVADTKYALDAFYKIEQQEQRDHEFARKLQQFDEDGYDIDRIREDEEMPDASSDTDQDEESFDNNKEIDDEDYDTIQETDNCEDYDTSFGIDNDDEGFDTNQEVSFNNTSQDIDHNHTDDESEEISNRFSRGLHFKDTDSEDERSYHNSDKENEEENDFNNQFQKDEKKRKREVLAVQTVPVKRRFCETEISLNANDVNGKGKGKIVHDSTDDDKANHQAEILQLPNGNHQCNSCFDKFSTFDLSADLDKMATSSANLGVILDCKHCFCLACMKNYLNSMLKDEVVDFPIKCPLKCADVIIAERIVEKSLTKKDLETYYLKMTVSSIKNKVYCPNKRCSAMIDYDHDESQPTYPLTCPMCRELFCPVCHVKWHEDLTCKEYQAIPPHERSPEDREVLNLAKFERWQRCPKCNMLVQLETGCNHITCRCKAEFCYVCGSDWNRETERCQKRCELWDETMLLEERTRRDLLAQQQAQQQAQNQIRDNLLDNI</sequence>
<dbReference type="Gene3D" id="1.20.120.1750">
    <property type="match status" value="1"/>
</dbReference>
<evidence type="ECO:0000259" key="11">
    <source>
        <dbReference type="PROSITE" id="PS50089"/>
    </source>
</evidence>
<keyword evidence="14" id="KW-1185">Reference proteome</keyword>
<dbReference type="OrthoDB" id="442087at2759"/>
<keyword evidence="5" id="KW-0677">Repeat</keyword>
<dbReference type="InterPro" id="IPR001841">
    <property type="entry name" value="Znf_RING"/>
</dbReference>
<keyword evidence="3" id="KW-0808">Transferase</keyword>
<keyword evidence="4" id="KW-0479">Metal-binding</keyword>
<evidence type="ECO:0000256" key="6">
    <source>
        <dbReference type="ARBA" id="ARBA00022771"/>
    </source>
</evidence>
<comment type="caution">
    <text evidence="13">The sequence shown here is derived from an EMBL/GenBank/DDBJ whole genome shotgun (WGS) entry which is preliminary data.</text>
</comment>
<evidence type="ECO:0000256" key="9">
    <source>
        <dbReference type="PROSITE-ProRule" id="PRU00175"/>
    </source>
</evidence>
<feature type="non-terminal residue" evidence="13">
    <location>
        <position position="551"/>
    </location>
</feature>
<dbReference type="InterPro" id="IPR017907">
    <property type="entry name" value="Znf_RING_CS"/>
</dbReference>
<dbReference type="InterPro" id="IPR044066">
    <property type="entry name" value="TRIAD_supradom"/>
</dbReference>
<evidence type="ECO:0000256" key="5">
    <source>
        <dbReference type="ARBA" id="ARBA00022737"/>
    </source>
</evidence>
<dbReference type="InterPro" id="IPR013083">
    <property type="entry name" value="Znf_RING/FYVE/PHD"/>
</dbReference>
<dbReference type="InterPro" id="IPR031127">
    <property type="entry name" value="E3_UB_ligase_RBR"/>
</dbReference>
<evidence type="ECO:0000256" key="2">
    <source>
        <dbReference type="ARBA" id="ARBA00012251"/>
    </source>
</evidence>
<comment type="catalytic activity">
    <reaction evidence="1">
        <text>[E2 ubiquitin-conjugating enzyme]-S-ubiquitinyl-L-cysteine + [acceptor protein]-L-lysine = [E2 ubiquitin-conjugating enzyme]-L-cysteine + [acceptor protein]-N(6)-ubiquitinyl-L-lysine.</text>
        <dbReference type="EC" id="2.3.2.31"/>
    </reaction>
</comment>
<feature type="compositionally biased region" description="Acidic residues" evidence="10">
    <location>
        <begin position="106"/>
        <end position="159"/>
    </location>
</feature>
<keyword evidence="8" id="KW-0862">Zinc</keyword>